<evidence type="ECO:0000313" key="2">
    <source>
        <dbReference type="EMBL" id="EKC73151.1"/>
    </source>
</evidence>
<feature type="non-terminal residue" evidence="2">
    <location>
        <position position="84"/>
    </location>
</feature>
<comment type="caution">
    <text evidence="2">The sequence shown here is derived from an EMBL/GenBank/DDBJ whole genome shotgun (WGS) entry which is preliminary data.</text>
</comment>
<gene>
    <name evidence="2" type="ORF">OBE_02533</name>
</gene>
<proteinExistence type="predicted"/>
<dbReference type="InterPro" id="IPR050515">
    <property type="entry name" value="Beta-lactam/transpept"/>
</dbReference>
<dbReference type="GO" id="GO:0005886">
    <property type="term" value="C:plasma membrane"/>
    <property type="evidence" value="ECO:0007669"/>
    <property type="project" value="TreeGrafter"/>
</dbReference>
<keyword evidence="1" id="KW-0812">Transmembrane</keyword>
<dbReference type="GO" id="GO:0071555">
    <property type="term" value="P:cell wall organization"/>
    <property type="evidence" value="ECO:0007669"/>
    <property type="project" value="TreeGrafter"/>
</dbReference>
<reference evidence="2" key="1">
    <citation type="journal article" date="2013" name="Environ. Microbiol.">
        <title>Microbiota from the distal guts of lean and obese adolescents exhibit partial functional redundancy besides clear differences in community structure.</title>
        <authorList>
            <person name="Ferrer M."/>
            <person name="Ruiz A."/>
            <person name="Lanza F."/>
            <person name="Haange S.B."/>
            <person name="Oberbach A."/>
            <person name="Till H."/>
            <person name="Bargiela R."/>
            <person name="Campoy C."/>
            <person name="Segura M.T."/>
            <person name="Richter M."/>
            <person name="von Bergen M."/>
            <person name="Seifert J."/>
            <person name="Suarez A."/>
        </authorList>
    </citation>
    <scope>NUCLEOTIDE SEQUENCE</scope>
</reference>
<dbReference type="GO" id="GO:0008658">
    <property type="term" value="F:penicillin binding"/>
    <property type="evidence" value="ECO:0007669"/>
    <property type="project" value="TreeGrafter"/>
</dbReference>
<sequence length="84" mass="9796">MNYKKQKEVKIDNKSTHLKWFAVIFLILILLLVFRIFWLQFIDGSFLKERAYKQITANRVLSPKRGTIYDSTGKALAVSSEVDT</sequence>
<keyword evidence="1" id="KW-1133">Transmembrane helix</keyword>
<feature type="transmembrane region" description="Helical" evidence="1">
    <location>
        <begin position="20"/>
        <end position="38"/>
    </location>
</feature>
<accession>K1UNZ5</accession>
<dbReference type="PANTHER" id="PTHR30627">
    <property type="entry name" value="PEPTIDOGLYCAN D,D-TRANSPEPTIDASE"/>
    <property type="match status" value="1"/>
</dbReference>
<keyword evidence="1" id="KW-0472">Membrane</keyword>
<name>K1UNZ5_9ZZZZ</name>
<organism evidence="2">
    <name type="scientific">human gut metagenome</name>
    <dbReference type="NCBI Taxonomy" id="408170"/>
    <lineage>
        <taxon>unclassified sequences</taxon>
        <taxon>metagenomes</taxon>
        <taxon>organismal metagenomes</taxon>
    </lineage>
</organism>
<protein>
    <submittedName>
        <fullName evidence="2">Protein containing Penicillin-binding protein, dimerization domain protein</fullName>
    </submittedName>
</protein>
<dbReference type="Gene3D" id="3.90.1310.10">
    <property type="entry name" value="Penicillin-binding protein 2a (Domain 2)"/>
    <property type="match status" value="1"/>
</dbReference>
<dbReference type="EMBL" id="AJWZ01001656">
    <property type="protein sequence ID" value="EKC73151.1"/>
    <property type="molecule type" value="Genomic_DNA"/>
</dbReference>
<evidence type="ECO:0000256" key="1">
    <source>
        <dbReference type="SAM" id="Phobius"/>
    </source>
</evidence>
<dbReference type="AlphaFoldDB" id="K1UNZ5"/>